<reference evidence="5" key="1">
    <citation type="submission" date="2017-12" db="EMBL/GenBank/DDBJ databases">
        <title>Whole genome sequencing of Acidipropionibacterium jensenii strains JS279 and JS280.</title>
        <authorList>
            <person name="Deptula P."/>
            <person name="Laine P."/>
            <person name="Smolander O.-P."/>
            <person name="Paulin L."/>
            <person name="Auvinen P."/>
            <person name="Varmanen P."/>
        </authorList>
    </citation>
    <scope>NUCLEOTIDE SEQUENCE [LARGE SCALE GENOMIC DNA]</scope>
    <source>
        <strain evidence="5">JS280</strain>
    </source>
</reference>
<evidence type="ECO:0000313" key="4">
    <source>
        <dbReference type="EMBL" id="AZZ39917.1"/>
    </source>
</evidence>
<dbReference type="InterPro" id="IPR011042">
    <property type="entry name" value="6-blade_b-propeller_TolB-like"/>
</dbReference>
<dbReference type="Pfam" id="PF07995">
    <property type="entry name" value="GSDH"/>
    <property type="match status" value="1"/>
</dbReference>
<proteinExistence type="predicted"/>
<evidence type="ECO:0000256" key="2">
    <source>
        <dbReference type="SAM" id="SignalP"/>
    </source>
</evidence>
<organism evidence="4 5">
    <name type="scientific">Acidipropionibacterium jensenii</name>
    <dbReference type="NCBI Taxonomy" id="1749"/>
    <lineage>
        <taxon>Bacteria</taxon>
        <taxon>Bacillati</taxon>
        <taxon>Actinomycetota</taxon>
        <taxon>Actinomycetes</taxon>
        <taxon>Propionibacteriales</taxon>
        <taxon>Propionibacteriaceae</taxon>
        <taxon>Acidipropionibacterium</taxon>
    </lineage>
</organism>
<keyword evidence="2" id="KW-0732">Signal</keyword>
<dbReference type="Gene3D" id="2.120.10.30">
    <property type="entry name" value="TolB, C-terminal domain"/>
    <property type="match status" value="1"/>
</dbReference>
<protein>
    <submittedName>
        <fullName evidence="4">Glucose sorbosone dehydrogenase</fullName>
    </submittedName>
</protein>
<evidence type="ECO:0000259" key="3">
    <source>
        <dbReference type="Pfam" id="PF07995"/>
    </source>
</evidence>
<feature type="signal peptide" evidence="2">
    <location>
        <begin position="1"/>
        <end position="25"/>
    </location>
</feature>
<feature type="domain" description="Glucose/Sorbosone dehydrogenase" evidence="3">
    <location>
        <begin position="81"/>
        <end position="385"/>
    </location>
</feature>
<name>A0A3Q9ULR5_9ACTN</name>
<dbReference type="InterPro" id="IPR012938">
    <property type="entry name" value="Glc/Sorbosone_DH"/>
</dbReference>
<feature type="region of interest" description="Disordered" evidence="1">
    <location>
        <begin position="21"/>
        <end position="69"/>
    </location>
</feature>
<sequence length="401" mass="41272">MVGRRTVIAAIPLLLLGACTRPSTSTSTVSPTPSDPATSEAPPPSSAGPSGSPSASAGGSSASAPPAKGSASVVRTLATGLNVPWGMARLPGGDVLVTSRDTAAITRVAVRNGATTALGTVSESVSNKNAGGEGGLLGIAVSPRFASDRQIFIYHSTDSDNRIARLSYDESAAPGRQLSGYTAVLTGIPHSSNHNGGGLAFGPDGSLFASTGDAYQPAHSQDRGNLAGKILRITPQGRPASGNPFGGSPVWTMGHRNVQGLGWDWAGRMWASEFGENKADELNLIQKGHNYGWPVVEGRGGDARFTDPVAQWGTDVDSPSGIAVAGGSVWMAALRGQRLWRIPLDGTRPVAAPQSFLDGAHGRLRSVLALDDQTLLVGTSNTDGRGDPRSGDDRLLELRIS</sequence>
<dbReference type="PANTHER" id="PTHR19328:SF13">
    <property type="entry name" value="HIPL1 PROTEIN"/>
    <property type="match status" value="1"/>
</dbReference>
<dbReference type="EMBL" id="CP025570">
    <property type="protein sequence ID" value="AZZ39917.1"/>
    <property type="molecule type" value="Genomic_DNA"/>
</dbReference>
<dbReference type="Proteomes" id="UP000285875">
    <property type="component" value="Chromosome"/>
</dbReference>
<dbReference type="AlphaFoldDB" id="A0A3Q9ULR5"/>
<dbReference type="SUPFAM" id="SSF50952">
    <property type="entry name" value="Soluble quinoprotein glucose dehydrogenase"/>
    <property type="match status" value="1"/>
</dbReference>
<dbReference type="RefSeq" id="WP_097799186.1">
    <property type="nucleotide sequence ID" value="NZ_CP025570.1"/>
</dbReference>
<dbReference type="PROSITE" id="PS51257">
    <property type="entry name" value="PROKAR_LIPOPROTEIN"/>
    <property type="match status" value="1"/>
</dbReference>
<dbReference type="KEGG" id="aji:C0Z10_09305"/>
<dbReference type="InterPro" id="IPR011041">
    <property type="entry name" value="Quinoprot_gluc/sorb_DH_b-prop"/>
</dbReference>
<feature type="compositionally biased region" description="Low complexity" evidence="1">
    <location>
        <begin position="21"/>
        <end position="40"/>
    </location>
</feature>
<dbReference type="PANTHER" id="PTHR19328">
    <property type="entry name" value="HEDGEHOG-INTERACTING PROTEIN"/>
    <property type="match status" value="1"/>
</dbReference>
<evidence type="ECO:0000313" key="5">
    <source>
        <dbReference type="Proteomes" id="UP000285875"/>
    </source>
</evidence>
<accession>A0A3Q9ULR5</accession>
<feature type="compositionally biased region" description="Low complexity" evidence="1">
    <location>
        <begin position="47"/>
        <end position="69"/>
    </location>
</feature>
<gene>
    <name evidence="4" type="ORF">C0Z10_09305</name>
</gene>
<feature type="chain" id="PRO_5039421628" evidence="2">
    <location>
        <begin position="26"/>
        <end position="401"/>
    </location>
</feature>
<evidence type="ECO:0000256" key="1">
    <source>
        <dbReference type="SAM" id="MobiDB-lite"/>
    </source>
</evidence>